<name>A0A8J3JSD8_9ACTN</name>
<keyword evidence="5" id="KW-1185">Reference proteome</keyword>
<evidence type="ECO:0000256" key="1">
    <source>
        <dbReference type="SAM" id="MobiDB-lite"/>
    </source>
</evidence>
<dbReference type="Pfam" id="PF03372">
    <property type="entry name" value="Exo_endo_phos"/>
    <property type="match status" value="1"/>
</dbReference>
<feature type="transmembrane region" description="Helical" evidence="2">
    <location>
        <begin position="33"/>
        <end position="50"/>
    </location>
</feature>
<sequence>MPATVTAPDPQPTALRPAVPPRTLRPGRRRGRLLAALSVLVACLLLFHRAVPNVFAHLGSLLESLLPWLGLAVPVLAGLALLRRSRVALAAAALPAAAWLHGFGGVLPPDPAAPHDLTVVQHNVSDENPDPAGTARALLAAGPDLVALEEVTPAALDAYATVLGRELPHTALEGTVGLWSRYPVSDVRLVEIRPRAIVADWSRGMRATVHTPRGDVAVYVAHLPSLRLRPTDGFGSTIRDESAAKLGAALAAEPLDRLILIGDLNGTVDDRGLGPVTEQVHTDRSDFAFSWPAAAPVARIDHVMARAATVVRAWSLPRTGSDHLPLAARIRI</sequence>
<dbReference type="Gene3D" id="3.60.10.10">
    <property type="entry name" value="Endonuclease/exonuclease/phosphatase"/>
    <property type="match status" value="1"/>
</dbReference>
<accession>A0A8J3JSD8</accession>
<dbReference type="AlphaFoldDB" id="A0A8J3JSD8"/>
<protein>
    <recommendedName>
        <fullName evidence="3">Endonuclease/exonuclease/phosphatase domain-containing protein</fullName>
    </recommendedName>
</protein>
<dbReference type="GO" id="GO:0003824">
    <property type="term" value="F:catalytic activity"/>
    <property type="evidence" value="ECO:0007669"/>
    <property type="project" value="InterPro"/>
</dbReference>
<organism evidence="4 5">
    <name type="scientific">Catellatospora bangladeshensis</name>
    <dbReference type="NCBI Taxonomy" id="310355"/>
    <lineage>
        <taxon>Bacteria</taxon>
        <taxon>Bacillati</taxon>
        <taxon>Actinomycetota</taxon>
        <taxon>Actinomycetes</taxon>
        <taxon>Micromonosporales</taxon>
        <taxon>Micromonosporaceae</taxon>
        <taxon>Catellatospora</taxon>
    </lineage>
</organism>
<keyword evidence="2" id="KW-0812">Transmembrane</keyword>
<comment type="caution">
    <text evidence="4">The sequence shown here is derived from an EMBL/GenBank/DDBJ whole genome shotgun (WGS) entry which is preliminary data.</text>
</comment>
<evidence type="ECO:0000256" key="2">
    <source>
        <dbReference type="SAM" id="Phobius"/>
    </source>
</evidence>
<gene>
    <name evidence="4" type="ORF">Cba03nite_56190</name>
</gene>
<feature type="region of interest" description="Disordered" evidence="1">
    <location>
        <begin position="1"/>
        <end position="22"/>
    </location>
</feature>
<dbReference type="InterPro" id="IPR036691">
    <property type="entry name" value="Endo/exonu/phosph_ase_sf"/>
</dbReference>
<evidence type="ECO:0000259" key="3">
    <source>
        <dbReference type="Pfam" id="PF03372"/>
    </source>
</evidence>
<dbReference type="EMBL" id="BONF01000035">
    <property type="protein sequence ID" value="GIF84270.1"/>
    <property type="molecule type" value="Genomic_DNA"/>
</dbReference>
<proteinExistence type="predicted"/>
<keyword evidence="2" id="KW-0472">Membrane</keyword>
<dbReference type="Proteomes" id="UP000601223">
    <property type="component" value="Unassembled WGS sequence"/>
</dbReference>
<feature type="transmembrane region" description="Helical" evidence="2">
    <location>
        <begin position="65"/>
        <end position="82"/>
    </location>
</feature>
<evidence type="ECO:0000313" key="5">
    <source>
        <dbReference type="Proteomes" id="UP000601223"/>
    </source>
</evidence>
<feature type="domain" description="Endonuclease/exonuclease/phosphatase" evidence="3">
    <location>
        <begin position="121"/>
        <end position="323"/>
    </location>
</feature>
<reference evidence="4 5" key="1">
    <citation type="submission" date="2021-01" db="EMBL/GenBank/DDBJ databases">
        <title>Whole genome shotgun sequence of Catellatospora bangladeshensis NBRC 107357.</title>
        <authorList>
            <person name="Komaki H."/>
            <person name="Tamura T."/>
        </authorList>
    </citation>
    <scope>NUCLEOTIDE SEQUENCE [LARGE SCALE GENOMIC DNA]</scope>
    <source>
        <strain evidence="4 5">NBRC 107357</strain>
    </source>
</reference>
<dbReference type="RefSeq" id="WP_239126059.1">
    <property type="nucleotide sequence ID" value="NZ_BONF01000035.1"/>
</dbReference>
<keyword evidence="2" id="KW-1133">Transmembrane helix</keyword>
<evidence type="ECO:0000313" key="4">
    <source>
        <dbReference type="EMBL" id="GIF84270.1"/>
    </source>
</evidence>
<feature type="transmembrane region" description="Helical" evidence="2">
    <location>
        <begin position="89"/>
        <end position="107"/>
    </location>
</feature>
<dbReference type="SUPFAM" id="SSF56219">
    <property type="entry name" value="DNase I-like"/>
    <property type="match status" value="1"/>
</dbReference>
<dbReference type="InterPro" id="IPR005135">
    <property type="entry name" value="Endo/exonuclease/phosphatase"/>
</dbReference>